<evidence type="ECO:0000256" key="5">
    <source>
        <dbReference type="ARBA" id="ARBA00022553"/>
    </source>
</evidence>
<keyword evidence="18" id="KW-1185">Reference proteome</keyword>
<keyword evidence="5" id="KW-0597">Phosphoprotein</keyword>
<proteinExistence type="predicted"/>
<evidence type="ECO:0000256" key="8">
    <source>
        <dbReference type="ARBA" id="ARBA00022741"/>
    </source>
</evidence>
<evidence type="ECO:0000256" key="2">
    <source>
        <dbReference type="ARBA" id="ARBA00004651"/>
    </source>
</evidence>
<dbReference type="InterPro" id="IPR003660">
    <property type="entry name" value="HAMP_dom"/>
</dbReference>
<dbReference type="AlphaFoldDB" id="A0A9W6DFM0"/>
<dbReference type="SMART" id="SM00387">
    <property type="entry name" value="HATPase_c"/>
    <property type="match status" value="1"/>
</dbReference>
<keyword evidence="10" id="KW-0067">ATP-binding</keyword>
<evidence type="ECO:0000256" key="6">
    <source>
        <dbReference type="ARBA" id="ARBA00022679"/>
    </source>
</evidence>
<feature type="transmembrane region" description="Helical" evidence="14">
    <location>
        <begin position="240"/>
        <end position="259"/>
    </location>
</feature>
<name>A0A9W6DFM0_9FIRM</name>
<feature type="transmembrane region" description="Helical" evidence="14">
    <location>
        <begin position="12"/>
        <end position="34"/>
    </location>
</feature>
<dbReference type="InterPro" id="IPR005467">
    <property type="entry name" value="His_kinase_dom"/>
</dbReference>
<dbReference type="Pfam" id="PF00512">
    <property type="entry name" value="HisKA"/>
    <property type="match status" value="1"/>
</dbReference>
<evidence type="ECO:0000256" key="13">
    <source>
        <dbReference type="ARBA" id="ARBA00023136"/>
    </source>
</evidence>
<dbReference type="GO" id="GO:0005524">
    <property type="term" value="F:ATP binding"/>
    <property type="evidence" value="ECO:0007669"/>
    <property type="project" value="UniProtKB-KW"/>
</dbReference>
<evidence type="ECO:0000256" key="11">
    <source>
        <dbReference type="ARBA" id="ARBA00022989"/>
    </source>
</evidence>
<dbReference type="EMBL" id="BRLB01000004">
    <property type="protein sequence ID" value="GKX29612.1"/>
    <property type="molecule type" value="Genomic_DNA"/>
</dbReference>
<dbReference type="PROSITE" id="PS50885">
    <property type="entry name" value="HAMP"/>
    <property type="match status" value="1"/>
</dbReference>
<comment type="catalytic activity">
    <reaction evidence="1">
        <text>ATP + protein L-histidine = ADP + protein N-phospho-L-histidine.</text>
        <dbReference type="EC" id="2.7.13.3"/>
    </reaction>
</comment>
<feature type="domain" description="Histidine kinase" evidence="15">
    <location>
        <begin position="424"/>
        <end position="637"/>
    </location>
</feature>
<dbReference type="InterPro" id="IPR003594">
    <property type="entry name" value="HATPase_dom"/>
</dbReference>
<feature type="transmembrane region" description="Helical" evidence="14">
    <location>
        <begin position="328"/>
        <end position="357"/>
    </location>
</feature>
<comment type="caution">
    <text evidence="17">The sequence shown here is derived from an EMBL/GenBank/DDBJ whole genome shotgun (WGS) entry which is preliminary data.</text>
</comment>
<evidence type="ECO:0000256" key="4">
    <source>
        <dbReference type="ARBA" id="ARBA00022475"/>
    </source>
</evidence>
<dbReference type="Gene3D" id="3.30.565.10">
    <property type="entry name" value="Histidine kinase-like ATPase, C-terminal domain"/>
    <property type="match status" value="1"/>
</dbReference>
<dbReference type="InterPro" id="IPR036890">
    <property type="entry name" value="HATPase_C_sf"/>
</dbReference>
<keyword evidence="9" id="KW-0418">Kinase</keyword>
<evidence type="ECO:0000256" key="3">
    <source>
        <dbReference type="ARBA" id="ARBA00012438"/>
    </source>
</evidence>
<organism evidence="17 18">
    <name type="scientific">Vallitalea longa</name>
    <dbReference type="NCBI Taxonomy" id="2936439"/>
    <lineage>
        <taxon>Bacteria</taxon>
        <taxon>Bacillati</taxon>
        <taxon>Bacillota</taxon>
        <taxon>Clostridia</taxon>
        <taxon>Lachnospirales</taxon>
        <taxon>Vallitaleaceae</taxon>
        <taxon>Vallitalea</taxon>
    </lineage>
</organism>
<feature type="domain" description="HAMP" evidence="16">
    <location>
        <begin position="364"/>
        <end position="409"/>
    </location>
</feature>
<dbReference type="SMART" id="SM00388">
    <property type="entry name" value="HisKA"/>
    <property type="match status" value="1"/>
</dbReference>
<dbReference type="PANTHER" id="PTHR45528">
    <property type="entry name" value="SENSOR HISTIDINE KINASE CPXA"/>
    <property type="match status" value="1"/>
</dbReference>
<keyword evidence="6" id="KW-0808">Transferase</keyword>
<protein>
    <recommendedName>
        <fullName evidence="3">histidine kinase</fullName>
        <ecNumber evidence="3">2.7.13.3</ecNumber>
    </recommendedName>
</protein>
<dbReference type="GO" id="GO:0000155">
    <property type="term" value="F:phosphorelay sensor kinase activity"/>
    <property type="evidence" value="ECO:0007669"/>
    <property type="project" value="InterPro"/>
</dbReference>
<evidence type="ECO:0000259" key="16">
    <source>
        <dbReference type="PROSITE" id="PS50885"/>
    </source>
</evidence>
<dbReference type="RefSeq" id="WP_281815170.1">
    <property type="nucleotide sequence ID" value="NZ_BRLB01000004.1"/>
</dbReference>
<keyword evidence="8" id="KW-0547">Nucleotide-binding</keyword>
<dbReference type="Pfam" id="PF00672">
    <property type="entry name" value="HAMP"/>
    <property type="match status" value="1"/>
</dbReference>
<keyword evidence="13 14" id="KW-0472">Membrane</keyword>
<dbReference type="InterPro" id="IPR050398">
    <property type="entry name" value="HssS/ArlS-like"/>
</dbReference>
<dbReference type="InterPro" id="IPR003661">
    <property type="entry name" value="HisK_dim/P_dom"/>
</dbReference>
<keyword evidence="12" id="KW-0902">Two-component regulatory system</keyword>
<evidence type="ECO:0000256" key="7">
    <source>
        <dbReference type="ARBA" id="ARBA00022692"/>
    </source>
</evidence>
<dbReference type="SUPFAM" id="SSF47384">
    <property type="entry name" value="Homodimeric domain of signal transducing histidine kinase"/>
    <property type="match status" value="1"/>
</dbReference>
<dbReference type="GO" id="GO:0005886">
    <property type="term" value="C:plasma membrane"/>
    <property type="evidence" value="ECO:0007669"/>
    <property type="project" value="UniProtKB-SubCell"/>
</dbReference>
<dbReference type="PROSITE" id="PS50109">
    <property type="entry name" value="HIS_KIN"/>
    <property type="match status" value="1"/>
</dbReference>
<evidence type="ECO:0000313" key="18">
    <source>
        <dbReference type="Proteomes" id="UP001144256"/>
    </source>
</evidence>
<dbReference type="SUPFAM" id="SSF55874">
    <property type="entry name" value="ATPase domain of HSP90 chaperone/DNA topoisomerase II/histidine kinase"/>
    <property type="match status" value="1"/>
</dbReference>
<comment type="subcellular location">
    <subcellularLocation>
        <location evidence="2">Cell membrane</location>
        <topology evidence="2">Multi-pass membrane protein</topology>
    </subcellularLocation>
</comment>
<evidence type="ECO:0000256" key="12">
    <source>
        <dbReference type="ARBA" id="ARBA00023012"/>
    </source>
</evidence>
<evidence type="ECO:0000256" key="1">
    <source>
        <dbReference type="ARBA" id="ARBA00000085"/>
    </source>
</evidence>
<dbReference type="PANTHER" id="PTHR45528:SF1">
    <property type="entry name" value="SENSOR HISTIDINE KINASE CPXA"/>
    <property type="match status" value="1"/>
</dbReference>
<sequence length="646" mass="74107">MGIKLKKLDKLLIIKILVFIIAVICFASSITLVIDLKKSFHGEKIYISTLHENNYYESKMLGDDITNSIGLMDKYLPDKGSAMVGNAGKLGYMIEKLHKGLKYHYLNLDMNYIPDTGVSTRDGFKTFPAYILCDEELGTIEVFPKELENNSYYTDIIKYNAKQSPGRKQLYLAFTDEFLNPRIEIWKEQKNILTMNAYIILSALVILLIAFVFLVIFSGRKSSKNKDIHMCAFNKIYNDINLLLCIGIVRIWYEFTWYIYHSEYYCWELLFAETFVFGIIGLSLLLSIVKHIKNKTFIKHTLIYTIINKLRILVKEIKNQGVIGKKTTYIIVGYSIVLLSTFFIFPVTICIALWLVLKKTRDYNDIKKVVNKIENGNYNCRIEIASGGELRELAESINCINDGLKKAIDNKLKSERLKTDLISNVSHDIRTPLTSIITYVDLLKQEKDSDKSKKYIGIIDNKSQRLKKLTDDLFELSKASSGNIKVNYDKIDVVSLITQALGELHEKIEDMGYDFRVNYPKNNLYVKADGLLLWRVVENLLNNIIKYASKGSRVYIDMYNKENIINIVFKNISANELNIPIDELLERFTRGDNSRSSEGSGLGLAIAKSLTELQRGEFLIDIDGDLFKATIQIPEFIDESKPNVKL</sequence>
<dbReference type="Gene3D" id="6.10.340.10">
    <property type="match status" value="1"/>
</dbReference>
<feature type="transmembrane region" description="Helical" evidence="14">
    <location>
        <begin position="197"/>
        <end position="219"/>
    </location>
</feature>
<dbReference type="InterPro" id="IPR036097">
    <property type="entry name" value="HisK_dim/P_sf"/>
</dbReference>
<dbReference type="Proteomes" id="UP001144256">
    <property type="component" value="Unassembled WGS sequence"/>
</dbReference>
<dbReference type="Pfam" id="PF02518">
    <property type="entry name" value="HATPase_c"/>
    <property type="match status" value="1"/>
</dbReference>
<evidence type="ECO:0000259" key="15">
    <source>
        <dbReference type="PROSITE" id="PS50109"/>
    </source>
</evidence>
<dbReference type="Gene3D" id="1.10.287.130">
    <property type="match status" value="1"/>
</dbReference>
<gene>
    <name evidence="17" type="ORF">SH1V18_20920</name>
</gene>
<evidence type="ECO:0000256" key="14">
    <source>
        <dbReference type="SAM" id="Phobius"/>
    </source>
</evidence>
<dbReference type="FunFam" id="1.10.287.130:FF:000008">
    <property type="entry name" value="Two-component sensor histidine kinase"/>
    <property type="match status" value="1"/>
</dbReference>
<evidence type="ECO:0000313" key="17">
    <source>
        <dbReference type="EMBL" id="GKX29612.1"/>
    </source>
</evidence>
<keyword evidence="11 14" id="KW-1133">Transmembrane helix</keyword>
<keyword evidence="7 14" id="KW-0812">Transmembrane</keyword>
<dbReference type="EC" id="2.7.13.3" evidence="3"/>
<dbReference type="CDD" id="cd06225">
    <property type="entry name" value="HAMP"/>
    <property type="match status" value="1"/>
</dbReference>
<evidence type="ECO:0000256" key="9">
    <source>
        <dbReference type="ARBA" id="ARBA00022777"/>
    </source>
</evidence>
<dbReference type="CDD" id="cd00082">
    <property type="entry name" value="HisKA"/>
    <property type="match status" value="1"/>
</dbReference>
<reference evidence="17" key="1">
    <citation type="submission" date="2022-06" db="EMBL/GenBank/DDBJ databases">
        <title>Vallitalea longa sp. nov., an anaerobic bacterium isolated from marine sediment.</title>
        <authorList>
            <person name="Hirano S."/>
            <person name="Terahara T."/>
            <person name="Mori K."/>
            <person name="Hamada M."/>
            <person name="Matsumoto R."/>
            <person name="Kobayashi T."/>
        </authorList>
    </citation>
    <scope>NUCLEOTIDE SEQUENCE</scope>
    <source>
        <strain evidence="17">SH18-1</strain>
    </source>
</reference>
<accession>A0A9W6DFM0</accession>
<evidence type="ECO:0000256" key="10">
    <source>
        <dbReference type="ARBA" id="ARBA00022840"/>
    </source>
</evidence>
<keyword evidence="4" id="KW-1003">Cell membrane</keyword>
<feature type="transmembrane region" description="Helical" evidence="14">
    <location>
        <begin position="271"/>
        <end position="289"/>
    </location>
</feature>